<feature type="region of interest" description="Disordered" evidence="1">
    <location>
        <begin position="1"/>
        <end position="24"/>
    </location>
</feature>
<gene>
    <name evidence="2" type="ORF">BLNAU_8228</name>
</gene>
<dbReference type="EMBL" id="JARBJD010000052">
    <property type="protein sequence ID" value="KAK2956775.1"/>
    <property type="molecule type" value="Genomic_DNA"/>
</dbReference>
<protein>
    <submittedName>
        <fullName evidence="2">Uncharacterized protein</fullName>
    </submittedName>
</protein>
<reference evidence="2 3" key="1">
    <citation type="journal article" date="2022" name="bioRxiv">
        <title>Genomics of Preaxostyla Flagellates Illuminates Evolutionary Transitions and the Path Towards Mitochondrial Loss.</title>
        <authorList>
            <person name="Novak L.V.F."/>
            <person name="Treitli S.C."/>
            <person name="Pyrih J."/>
            <person name="Halakuc P."/>
            <person name="Pipaliya S.V."/>
            <person name="Vacek V."/>
            <person name="Brzon O."/>
            <person name="Soukal P."/>
            <person name="Eme L."/>
            <person name="Dacks J.B."/>
            <person name="Karnkowska A."/>
            <person name="Elias M."/>
            <person name="Hampl V."/>
        </authorList>
    </citation>
    <scope>NUCLEOTIDE SEQUENCE [LARGE SCALE GENOMIC DNA]</scope>
    <source>
        <strain evidence="2">NAU3</strain>
        <tissue evidence="2">Gut</tissue>
    </source>
</reference>
<organism evidence="2 3">
    <name type="scientific">Blattamonas nauphoetae</name>
    <dbReference type="NCBI Taxonomy" id="2049346"/>
    <lineage>
        <taxon>Eukaryota</taxon>
        <taxon>Metamonada</taxon>
        <taxon>Preaxostyla</taxon>
        <taxon>Oxymonadida</taxon>
        <taxon>Blattamonas</taxon>
    </lineage>
</organism>
<proteinExistence type="predicted"/>
<sequence length="764" mass="87471">MKRKRSNIETFLKQTPQDDDGLAPPYTTTTDWRLLLQNSITTEDLRQGCISLFSQIDSDVPLSQTEMDHAVRFLEYATLHNKYRLSSDSKQLETILSEDVTGHTNLTSALLKLVCHPSDTLQMATLSFLDVSVPNSFQRHIHFAAAVTWLLLHLLERLKPHEIPLNGTTIKLHRHLISILDKFFSFSSPETVRHCLEIKASPPLAKTLKSEKLEAIFNPSFVYLRSLVTAPVSPTDTHSGIILLSDTKQFREIVHDDLPHTSFPEVKRFFGEIRTAIVKKLASMLGLSSTSVATLCLRTDYLHPKPAEPWLKGFEYLLGRVSEGTQFSDLGVLAVAFFMNQSPSHLKLVFDSDNEFLLKIKDTIVSSSTLDLKSLWTLFTPTQPHHATTILAAFRNFIQQDHSVTVEKHIWSDWYPNFINVVDPLKLPFTSEFFRFHIPLILLLSSQFTKIRNYEGLCALTRTDQYREELEAAYHAFYTHTKEYVVNLSLHPFALDNGWRDVILKFLRTLNQRDFDKSLNKPYREELRKAMDACALSSSSPPFILTSQLVCHLADDDMLNVVDRIVALLDSDSPLDDDTILRICAFHQHQLSRIYLPDLFRKAGRTTEQYLHAFECLLSLPIDYFDRAPINHLLPPQPLSLQPIFDEWDGVDLESFGIVKRLIDQSQLSVASNSMEHNKCLLDLVIRNLPQLRRHCAARLSQSQSERLFAPSVDVLRHCFIHPSDFGSRERVDRDDLFVDICRLCDQRVIAEYLSNSDESSEIP</sequence>
<comment type="caution">
    <text evidence="2">The sequence shown here is derived from an EMBL/GenBank/DDBJ whole genome shotgun (WGS) entry which is preliminary data.</text>
</comment>
<evidence type="ECO:0000256" key="1">
    <source>
        <dbReference type="SAM" id="MobiDB-lite"/>
    </source>
</evidence>
<evidence type="ECO:0000313" key="3">
    <source>
        <dbReference type="Proteomes" id="UP001281761"/>
    </source>
</evidence>
<accession>A0ABQ9XZ64</accession>
<evidence type="ECO:0000313" key="2">
    <source>
        <dbReference type="EMBL" id="KAK2956775.1"/>
    </source>
</evidence>
<keyword evidence="3" id="KW-1185">Reference proteome</keyword>
<name>A0ABQ9XZ64_9EUKA</name>
<dbReference type="Proteomes" id="UP001281761">
    <property type="component" value="Unassembled WGS sequence"/>
</dbReference>